<comment type="caution">
    <text evidence="1">The sequence shown here is derived from an EMBL/GenBank/DDBJ whole genome shotgun (WGS) entry which is preliminary data.</text>
</comment>
<dbReference type="EMBL" id="JWHR01000087">
    <property type="protein sequence ID" value="KHS57194.1"/>
    <property type="molecule type" value="Genomic_DNA"/>
</dbReference>
<keyword evidence="2" id="KW-1185">Reference proteome</keyword>
<evidence type="ECO:0000313" key="1">
    <source>
        <dbReference type="EMBL" id="KHS57194.1"/>
    </source>
</evidence>
<dbReference type="RefSeq" id="WP_039679684.1">
    <property type="nucleotide sequence ID" value="NZ_JAWGXO010000011.1"/>
</dbReference>
<proteinExistence type="predicted"/>
<accession>A0A0B3VX71</accession>
<name>A0A0B3VX71_9FIRM</name>
<organism evidence="1 2">
    <name type="scientific">Terrisporobacter othiniensis</name>
    <dbReference type="NCBI Taxonomy" id="1577792"/>
    <lineage>
        <taxon>Bacteria</taxon>
        <taxon>Bacillati</taxon>
        <taxon>Bacillota</taxon>
        <taxon>Clostridia</taxon>
        <taxon>Peptostreptococcales</taxon>
        <taxon>Peptostreptococcaceae</taxon>
        <taxon>Terrisporobacter</taxon>
    </lineage>
</organism>
<dbReference type="Proteomes" id="UP000031189">
    <property type="component" value="Unassembled WGS sequence"/>
</dbReference>
<gene>
    <name evidence="1" type="ORF">QX51_09550</name>
</gene>
<reference evidence="1 2" key="1">
    <citation type="submission" date="2014-12" db="EMBL/GenBank/DDBJ databases">
        <title>Draft genome sequence of Terrisporobacter sp. 08-306576, isolated from the blood culture of a bacteremia patient.</title>
        <authorList>
            <person name="Lund L.C."/>
            <person name="Sydenham T.V."/>
            <person name="Hogh S.V."/>
            <person name="Skov M.N."/>
            <person name="Kemp M."/>
            <person name="Justesen U.S."/>
        </authorList>
    </citation>
    <scope>NUCLEOTIDE SEQUENCE [LARGE SCALE GENOMIC DNA]</scope>
    <source>
        <strain evidence="1 2">08-306576</strain>
    </source>
</reference>
<dbReference type="OrthoDB" id="1748775at2"/>
<evidence type="ECO:0000313" key="2">
    <source>
        <dbReference type="Proteomes" id="UP000031189"/>
    </source>
</evidence>
<sequence>MKKAIGLIIFAIIILYNYDKIDENFFQMNLAQNQLNYDETYFFDLNGDGDSEEVKLESYKDKKGDFIVDLYINSKLKETYYDENNISVHIYDFNKIDTNKEICVILGDKIENYKTNLFIYYDENKNDNFIMNGRIINNDDKNGTIKISYSNTDNSSNFNHYSKVIGEEPIVINYLYKRVFHSELIDVDEKEVQVVGASKEKEYRAKEETIVYETNVGDVKAYTLLKGAKIKLVSLYNYNGNECIKVVNEEGRYGWIKIEDKQIFEYIQ</sequence>
<protein>
    <submittedName>
        <fullName evidence="1">Uncharacterized protein</fullName>
    </submittedName>
</protein>
<dbReference type="AlphaFoldDB" id="A0A0B3VX71"/>